<dbReference type="InterPro" id="IPR035684">
    <property type="entry name" value="ArgRS_core"/>
</dbReference>
<evidence type="ECO:0000256" key="7">
    <source>
        <dbReference type="ARBA" id="ARBA00023146"/>
    </source>
</evidence>
<dbReference type="SMART" id="SM01016">
    <property type="entry name" value="Arg_tRNA_synt_N"/>
    <property type="match status" value="1"/>
</dbReference>
<dbReference type="PRINTS" id="PR01038">
    <property type="entry name" value="TRNASYNTHARG"/>
</dbReference>
<dbReference type="InterPro" id="IPR001278">
    <property type="entry name" value="Arg-tRNA-ligase"/>
</dbReference>
<gene>
    <name evidence="12" type="ORF">LSH36_53g02001</name>
</gene>
<accession>A0AAD9K729</accession>
<evidence type="ECO:0000259" key="11">
    <source>
        <dbReference type="SMART" id="SM01016"/>
    </source>
</evidence>
<sequence length="434" mass="48885">MDSYLQFYDLGMEAQVSELEAELCKLKKGEVDLNDPDLVTPELEKLRTENSKLKYQLTHLQRSLAMEEARGGCHMPNILDQLESVFSKAISAAYQDLERPPVMITPSTQEKFGDYQCNSAMALSGLLKAKGINTNPRQVAQAIISSIPSSECIDKVAIAGPGFINIHLKRDYVCQELSNLVTNGVQPPNLAAKKRVLIDISTIIGDCIANLCEFAGHEVLKVNHVGDWGTQFGMLIAHLREKFPNYLQSPPAIADLQSFYKESKTRFDEEPEFKKRAYEAVVKLQSYTPEYVKAWNLICEVSCAEFSKVYERLDIRNLIIKGESFYQPFMAKVVKELEQKGMVEEDDGRRIVFTQGQKVPLTIVKSDGGYTYDTSDLAALRYRLYEDKADWILYIVDAVHFDVFCAVAADAGWYDPDTTRVEHIGFGVVLGEDK</sequence>
<name>A0AAD9K729_9ANNE</name>
<dbReference type="GO" id="GO:0004814">
    <property type="term" value="F:arginine-tRNA ligase activity"/>
    <property type="evidence" value="ECO:0007669"/>
    <property type="project" value="UniProtKB-EC"/>
</dbReference>
<evidence type="ECO:0000256" key="4">
    <source>
        <dbReference type="ARBA" id="ARBA00022741"/>
    </source>
</evidence>
<proteinExistence type="inferred from homology"/>
<evidence type="ECO:0000256" key="2">
    <source>
        <dbReference type="ARBA" id="ARBA00012837"/>
    </source>
</evidence>
<dbReference type="GO" id="GO:0005524">
    <property type="term" value="F:ATP binding"/>
    <property type="evidence" value="ECO:0007669"/>
    <property type="project" value="UniProtKB-KW"/>
</dbReference>
<dbReference type="GO" id="GO:0006420">
    <property type="term" value="P:arginyl-tRNA aminoacylation"/>
    <property type="evidence" value="ECO:0007669"/>
    <property type="project" value="InterPro"/>
</dbReference>
<dbReference type="Gene3D" id="3.40.50.620">
    <property type="entry name" value="HUPs"/>
    <property type="match status" value="1"/>
</dbReference>
<dbReference type="GO" id="GO:0005737">
    <property type="term" value="C:cytoplasm"/>
    <property type="evidence" value="ECO:0007669"/>
    <property type="project" value="InterPro"/>
</dbReference>
<dbReference type="SUPFAM" id="SSF55190">
    <property type="entry name" value="Arginyl-tRNA synthetase (ArgRS), N-terminal 'additional' domain"/>
    <property type="match status" value="1"/>
</dbReference>
<evidence type="ECO:0000256" key="8">
    <source>
        <dbReference type="ARBA" id="ARBA00033033"/>
    </source>
</evidence>
<dbReference type="PANTHER" id="PTHR11956">
    <property type="entry name" value="ARGINYL-TRNA SYNTHETASE"/>
    <property type="match status" value="1"/>
</dbReference>
<organism evidence="12 13">
    <name type="scientific">Paralvinella palmiformis</name>
    <dbReference type="NCBI Taxonomy" id="53620"/>
    <lineage>
        <taxon>Eukaryota</taxon>
        <taxon>Metazoa</taxon>
        <taxon>Spiralia</taxon>
        <taxon>Lophotrochozoa</taxon>
        <taxon>Annelida</taxon>
        <taxon>Polychaeta</taxon>
        <taxon>Sedentaria</taxon>
        <taxon>Canalipalpata</taxon>
        <taxon>Terebellida</taxon>
        <taxon>Terebelliformia</taxon>
        <taxon>Alvinellidae</taxon>
        <taxon>Paralvinella</taxon>
    </lineage>
</organism>
<dbReference type="InterPro" id="IPR036695">
    <property type="entry name" value="Arg-tRNA-synth_N_sf"/>
</dbReference>
<feature type="domain" description="Arginyl tRNA synthetase N-terminal" evidence="11">
    <location>
        <begin position="80"/>
        <end position="168"/>
    </location>
</feature>
<dbReference type="EMBL" id="JAODUP010000053">
    <property type="protein sequence ID" value="KAK2165210.1"/>
    <property type="molecule type" value="Genomic_DNA"/>
</dbReference>
<evidence type="ECO:0000256" key="6">
    <source>
        <dbReference type="ARBA" id="ARBA00022917"/>
    </source>
</evidence>
<evidence type="ECO:0000256" key="5">
    <source>
        <dbReference type="ARBA" id="ARBA00022840"/>
    </source>
</evidence>
<dbReference type="InterPro" id="IPR014729">
    <property type="entry name" value="Rossmann-like_a/b/a_fold"/>
</dbReference>
<dbReference type="Gene3D" id="3.30.1360.70">
    <property type="entry name" value="Arginyl tRNA synthetase N-terminal domain"/>
    <property type="match status" value="1"/>
</dbReference>
<comment type="similarity">
    <text evidence="1 10">Belongs to the class-I aminoacyl-tRNA synthetase family.</text>
</comment>
<evidence type="ECO:0000313" key="12">
    <source>
        <dbReference type="EMBL" id="KAK2165210.1"/>
    </source>
</evidence>
<protein>
    <recommendedName>
        <fullName evidence="2">arginine--tRNA ligase</fullName>
        <ecNumber evidence="2">6.1.1.19</ecNumber>
    </recommendedName>
    <alternativeName>
        <fullName evidence="8">Arginyl-tRNA synthetase</fullName>
    </alternativeName>
</protein>
<dbReference type="FunFam" id="3.30.1360.70:FF:000002">
    <property type="entry name" value="arginine--tRNA ligase, cytoplasmic"/>
    <property type="match status" value="1"/>
</dbReference>
<dbReference type="Pfam" id="PF00750">
    <property type="entry name" value="tRNA-synt_1d"/>
    <property type="match status" value="1"/>
</dbReference>
<comment type="catalytic activity">
    <reaction evidence="9">
        <text>tRNA(Arg) + L-arginine + ATP = L-arginyl-tRNA(Arg) + AMP + diphosphate</text>
        <dbReference type="Rhea" id="RHEA:20301"/>
        <dbReference type="Rhea" id="RHEA-COMP:9658"/>
        <dbReference type="Rhea" id="RHEA-COMP:9673"/>
        <dbReference type="ChEBI" id="CHEBI:30616"/>
        <dbReference type="ChEBI" id="CHEBI:32682"/>
        <dbReference type="ChEBI" id="CHEBI:33019"/>
        <dbReference type="ChEBI" id="CHEBI:78442"/>
        <dbReference type="ChEBI" id="CHEBI:78513"/>
        <dbReference type="ChEBI" id="CHEBI:456215"/>
        <dbReference type="EC" id="6.1.1.19"/>
    </reaction>
</comment>
<dbReference type="Proteomes" id="UP001208570">
    <property type="component" value="Unassembled WGS sequence"/>
</dbReference>
<keyword evidence="5 10" id="KW-0067">ATP-binding</keyword>
<evidence type="ECO:0000256" key="10">
    <source>
        <dbReference type="RuleBase" id="RU363038"/>
    </source>
</evidence>
<evidence type="ECO:0000256" key="9">
    <source>
        <dbReference type="ARBA" id="ARBA00049339"/>
    </source>
</evidence>
<dbReference type="AlphaFoldDB" id="A0AAD9K729"/>
<dbReference type="EC" id="6.1.1.19" evidence="2"/>
<evidence type="ECO:0000256" key="1">
    <source>
        <dbReference type="ARBA" id="ARBA00005594"/>
    </source>
</evidence>
<dbReference type="Pfam" id="PF03485">
    <property type="entry name" value="Arg_tRNA_synt_N"/>
    <property type="match status" value="1"/>
</dbReference>
<keyword evidence="6 10" id="KW-0648">Protein biosynthesis</keyword>
<reference evidence="12" key="1">
    <citation type="journal article" date="2023" name="Mol. Biol. Evol.">
        <title>Third-Generation Sequencing Reveals the Adaptive Role of the Epigenome in Three Deep-Sea Polychaetes.</title>
        <authorList>
            <person name="Perez M."/>
            <person name="Aroh O."/>
            <person name="Sun Y."/>
            <person name="Lan Y."/>
            <person name="Juniper S.K."/>
            <person name="Young C.R."/>
            <person name="Angers B."/>
            <person name="Qian P.Y."/>
        </authorList>
    </citation>
    <scope>NUCLEOTIDE SEQUENCE</scope>
    <source>
        <strain evidence="12">P08H-3</strain>
    </source>
</reference>
<evidence type="ECO:0000313" key="13">
    <source>
        <dbReference type="Proteomes" id="UP001208570"/>
    </source>
</evidence>
<evidence type="ECO:0000256" key="3">
    <source>
        <dbReference type="ARBA" id="ARBA00022598"/>
    </source>
</evidence>
<keyword evidence="3 10" id="KW-0436">Ligase</keyword>
<dbReference type="PANTHER" id="PTHR11956:SF5">
    <property type="entry name" value="ARGININE--TRNA LIGASE, CYTOPLASMIC"/>
    <property type="match status" value="1"/>
</dbReference>
<keyword evidence="13" id="KW-1185">Reference proteome</keyword>
<comment type="caution">
    <text evidence="12">The sequence shown here is derived from an EMBL/GenBank/DDBJ whole genome shotgun (WGS) entry which is preliminary data.</text>
</comment>
<keyword evidence="4 10" id="KW-0547">Nucleotide-binding</keyword>
<dbReference type="SUPFAM" id="SSF52374">
    <property type="entry name" value="Nucleotidylyl transferase"/>
    <property type="match status" value="1"/>
</dbReference>
<dbReference type="InterPro" id="IPR005148">
    <property type="entry name" value="Arg-tRNA-synth_N"/>
</dbReference>
<keyword evidence="7 10" id="KW-0030">Aminoacyl-tRNA synthetase</keyword>